<feature type="compositionally biased region" description="Pro residues" evidence="8">
    <location>
        <begin position="220"/>
        <end position="232"/>
    </location>
</feature>
<protein>
    <recommendedName>
        <fullName evidence="9">MYND-type domain-containing protein</fullName>
    </recommendedName>
</protein>
<dbReference type="GO" id="GO:0008270">
    <property type="term" value="F:zinc ion binding"/>
    <property type="evidence" value="ECO:0007669"/>
    <property type="project" value="UniProtKB-KW"/>
</dbReference>
<dbReference type="GO" id="GO:0006511">
    <property type="term" value="P:ubiquitin-dependent protein catabolic process"/>
    <property type="evidence" value="ECO:0007669"/>
    <property type="project" value="TreeGrafter"/>
</dbReference>
<evidence type="ECO:0000256" key="8">
    <source>
        <dbReference type="SAM" id="MobiDB-lite"/>
    </source>
</evidence>
<accession>A0A166B6R6</accession>
<feature type="compositionally biased region" description="Gly residues" evidence="8">
    <location>
        <begin position="861"/>
        <end position="871"/>
    </location>
</feature>
<dbReference type="InterPro" id="IPR051664">
    <property type="entry name" value="MYND-type_zinc_finger"/>
</dbReference>
<evidence type="ECO:0000256" key="5">
    <source>
        <dbReference type="ARBA" id="ARBA00022771"/>
    </source>
</evidence>
<feature type="compositionally biased region" description="Low complexity" evidence="8">
    <location>
        <begin position="360"/>
        <end position="370"/>
    </location>
</feature>
<dbReference type="GO" id="GO:0007163">
    <property type="term" value="P:establishment or maintenance of cell polarity"/>
    <property type="evidence" value="ECO:0007669"/>
    <property type="project" value="TreeGrafter"/>
</dbReference>
<comment type="similarity">
    <text evidence="2">Belongs to the MUB1/samB family.</text>
</comment>
<feature type="region of interest" description="Disordered" evidence="8">
    <location>
        <begin position="578"/>
        <end position="616"/>
    </location>
</feature>
<dbReference type="PANTHER" id="PTHR47442">
    <property type="entry name" value="MYND-TYPE ZINC FINGER PROTEIN MUB1"/>
    <property type="match status" value="1"/>
</dbReference>
<proteinExistence type="inferred from homology"/>
<keyword evidence="6" id="KW-0862">Zinc</keyword>
<evidence type="ECO:0000256" key="1">
    <source>
        <dbReference type="ARBA" id="ARBA00004496"/>
    </source>
</evidence>
<dbReference type="Proteomes" id="UP000077266">
    <property type="component" value="Unassembled WGS sequence"/>
</dbReference>
<feature type="compositionally biased region" description="Low complexity" evidence="8">
    <location>
        <begin position="465"/>
        <end position="479"/>
    </location>
</feature>
<dbReference type="GO" id="GO:0005737">
    <property type="term" value="C:cytoplasm"/>
    <property type="evidence" value="ECO:0007669"/>
    <property type="project" value="UniProtKB-SubCell"/>
</dbReference>
<feature type="compositionally biased region" description="Acidic residues" evidence="8">
    <location>
        <begin position="372"/>
        <end position="382"/>
    </location>
</feature>
<dbReference type="SUPFAM" id="SSF144232">
    <property type="entry name" value="HIT/MYND zinc finger-like"/>
    <property type="match status" value="1"/>
</dbReference>
<dbReference type="FunCoup" id="A0A166B6R6">
    <property type="interactions" value="1"/>
</dbReference>
<dbReference type="InterPro" id="IPR002893">
    <property type="entry name" value="Znf_MYND"/>
</dbReference>
<keyword evidence="11" id="KW-1185">Reference proteome</keyword>
<feature type="compositionally biased region" description="Low complexity" evidence="8">
    <location>
        <begin position="760"/>
        <end position="771"/>
    </location>
</feature>
<sequence length="877" mass="92703">MRESNFAFPAQNRACVCISSQLYDRRALDTNSALPLFNSLSHLTYLTSTSPRIREILTFDGGLERLVRIARDFCAHMPAPESPAIFYGLQPPGTLATTTTTTSGKATGKNFDRAAAYRFSLAFQCVANVGVRGSEHIRSRVVQAGTLDVVGCVLEHWLQSKGYAVLPSSSASGLPRESKEERAMRRAALLAAQQQQQATEIARALERAQHLQVPPALAIGPPPAFAPAPGPRAHPRQVLAPIPHAHTHAHHRPQPIASTSTATANASASASDEEMHDAPSSSSNPSSSRPSQRPSSSSSFVSTGSGAAGSPDTSANATPVGSSTPTNTVVVGARDRSGTIVARPSVWDREDQRARRRGRTVTQRGVNRQATDTEDDADGDADVEMRDEGAQARTVGIVAGDDDEMGGVAMAGNLNMLIDGIVALEGNDDLAMGAPPGAPGATPVALTDPHPHGSPAFDDQEDDAQGQGQTQATPRQPAATLPPAPTPRASRSHHQPWSGSASGMGSGSKPKQEEGPYREEDVLIALQLLAYLSKYPHVRQAFYGKRVEGARPDATPIPGPALHRESALGGFARALVGRAASSSSTPSHPVAGPSTLPDSPPPPPPTPQAAPLYPRPSMTQSPNIFALVERFTFRPSANELLLSSPPDELSTEIQYWAGVIMRNACRKDESRGGVRQCANMLCGKWEESPRQFAKCRRCRKAKYCGKECQSRAWSEGHRFWCSTKEDEVAAAQGEGEGGEVAAGEDPTAATMLAPHNSPEPQQQPQQTPAHAHAQHTHTHARPTRQMRTAAAPPAPAPPDGGGGADENARLRVFAEAHRRRAREQQQGQGQGGRNVASLPAPVQSPGGERRRRAGTMPVPPRGGGAGGGGGPDDMVIG</sequence>
<dbReference type="PANTHER" id="PTHR47442:SF1">
    <property type="entry name" value="MYND-TYPE ZINC FINGER PROTEIN MUB1"/>
    <property type="match status" value="1"/>
</dbReference>
<feature type="region of interest" description="Disordered" evidence="8">
    <location>
        <begin position="749"/>
        <end position="877"/>
    </location>
</feature>
<comment type="subcellular location">
    <subcellularLocation>
        <location evidence="1">Cytoplasm</location>
    </subcellularLocation>
</comment>
<reference evidence="10 11" key="1">
    <citation type="journal article" date="2016" name="Mol. Biol. Evol.">
        <title>Comparative Genomics of Early-Diverging Mushroom-Forming Fungi Provides Insights into the Origins of Lignocellulose Decay Capabilities.</title>
        <authorList>
            <person name="Nagy L.G."/>
            <person name="Riley R."/>
            <person name="Tritt A."/>
            <person name="Adam C."/>
            <person name="Daum C."/>
            <person name="Floudas D."/>
            <person name="Sun H."/>
            <person name="Yadav J.S."/>
            <person name="Pangilinan J."/>
            <person name="Larsson K.H."/>
            <person name="Matsuura K."/>
            <person name="Barry K."/>
            <person name="Labutti K."/>
            <person name="Kuo R."/>
            <person name="Ohm R.A."/>
            <person name="Bhattacharya S.S."/>
            <person name="Shirouzu T."/>
            <person name="Yoshinaga Y."/>
            <person name="Martin F.M."/>
            <person name="Grigoriev I.V."/>
            <person name="Hibbett D.S."/>
        </authorList>
    </citation>
    <scope>NUCLEOTIDE SEQUENCE [LARGE SCALE GENOMIC DNA]</scope>
    <source>
        <strain evidence="10 11">HHB12029</strain>
    </source>
</reference>
<feature type="compositionally biased region" description="Pro residues" evidence="8">
    <location>
        <begin position="598"/>
        <end position="608"/>
    </location>
</feature>
<keyword evidence="3" id="KW-0963">Cytoplasm</keyword>
<feature type="domain" description="MYND-type" evidence="9">
    <location>
        <begin position="679"/>
        <end position="721"/>
    </location>
</feature>
<evidence type="ECO:0000256" key="4">
    <source>
        <dbReference type="ARBA" id="ARBA00022723"/>
    </source>
</evidence>
<feature type="compositionally biased region" description="Basic residues" evidence="8">
    <location>
        <begin position="772"/>
        <end position="784"/>
    </location>
</feature>
<evidence type="ECO:0000256" key="3">
    <source>
        <dbReference type="ARBA" id="ARBA00022490"/>
    </source>
</evidence>
<feature type="compositionally biased region" description="Low complexity" evidence="8">
    <location>
        <begin position="279"/>
        <end position="299"/>
    </location>
</feature>
<dbReference type="Gene3D" id="6.10.140.2220">
    <property type="match status" value="1"/>
</dbReference>
<name>A0A166B6R6_EXIGL</name>
<evidence type="ECO:0000256" key="6">
    <source>
        <dbReference type="ARBA" id="ARBA00022833"/>
    </source>
</evidence>
<evidence type="ECO:0000259" key="9">
    <source>
        <dbReference type="PROSITE" id="PS50865"/>
    </source>
</evidence>
<evidence type="ECO:0000313" key="10">
    <source>
        <dbReference type="EMBL" id="KZV98369.1"/>
    </source>
</evidence>
<feature type="compositionally biased region" description="Polar residues" evidence="8">
    <location>
        <begin position="300"/>
        <end position="329"/>
    </location>
</feature>
<keyword evidence="5 7" id="KW-0863">Zinc-finger</keyword>
<feature type="compositionally biased region" description="Basic and acidic residues" evidence="8">
    <location>
        <begin position="806"/>
        <end position="816"/>
    </location>
</feature>
<evidence type="ECO:0000256" key="7">
    <source>
        <dbReference type="PROSITE-ProRule" id="PRU00134"/>
    </source>
</evidence>
<evidence type="ECO:0000256" key="2">
    <source>
        <dbReference type="ARBA" id="ARBA00010655"/>
    </source>
</evidence>
<dbReference type="Pfam" id="PF01753">
    <property type="entry name" value="zf-MYND"/>
    <property type="match status" value="1"/>
</dbReference>
<dbReference type="OrthoDB" id="5594178at2759"/>
<dbReference type="AlphaFoldDB" id="A0A166B6R6"/>
<dbReference type="InParanoid" id="A0A166B6R6"/>
<dbReference type="PROSITE" id="PS50865">
    <property type="entry name" value="ZF_MYND_2"/>
    <property type="match status" value="1"/>
</dbReference>
<feature type="region of interest" description="Disordered" evidence="8">
    <location>
        <begin position="432"/>
        <end position="516"/>
    </location>
</feature>
<evidence type="ECO:0000313" key="11">
    <source>
        <dbReference type="Proteomes" id="UP000077266"/>
    </source>
</evidence>
<feature type="region of interest" description="Disordered" evidence="8">
    <location>
        <begin position="216"/>
        <end position="389"/>
    </location>
</feature>
<feature type="compositionally biased region" description="Low complexity" evidence="8">
    <location>
        <begin position="257"/>
        <end position="270"/>
    </location>
</feature>
<dbReference type="EMBL" id="KV425920">
    <property type="protein sequence ID" value="KZV98369.1"/>
    <property type="molecule type" value="Genomic_DNA"/>
</dbReference>
<gene>
    <name evidence="10" type="ORF">EXIGLDRAFT_746688</name>
</gene>
<organism evidence="10 11">
    <name type="scientific">Exidia glandulosa HHB12029</name>
    <dbReference type="NCBI Taxonomy" id="1314781"/>
    <lineage>
        <taxon>Eukaryota</taxon>
        <taxon>Fungi</taxon>
        <taxon>Dikarya</taxon>
        <taxon>Basidiomycota</taxon>
        <taxon>Agaricomycotina</taxon>
        <taxon>Agaricomycetes</taxon>
        <taxon>Auriculariales</taxon>
        <taxon>Exidiaceae</taxon>
        <taxon>Exidia</taxon>
    </lineage>
</organism>
<keyword evidence="4" id="KW-0479">Metal-binding</keyword>
<dbReference type="GO" id="GO:1990304">
    <property type="term" value="C:MUB1-RAD6-UBR2 ubiquitin ligase complex"/>
    <property type="evidence" value="ECO:0007669"/>
    <property type="project" value="TreeGrafter"/>
</dbReference>